<reference evidence="1 2" key="1">
    <citation type="submission" date="2019-02" db="EMBL/GenBank/DDBJ databases">
        <title>Deep-cultivation of Planctomycetes and their phenomic and genomic characterization uncovers novel biology.</title>
        <authorList>
            <person name="Wiegand S."/>
            <person name="Jogler M."/>
            <person name="Boedeker C."/>
            <person name="Pinto D."/>
            <person name="Vollmers J."/>
            <person name="Rivas-Marin E."/>
            <person name="Kohn T."/>
            <person name="Peeters S.H."/>
            <person name="Heuer A."/>
            <person name="Rast P."/>
            <person name="Oberbeckmann S."/>
            <person name="Bunk B."/>
            <person name="Jeske O."/>
            <person name="Meyerdierks A."/>
            <person name="Storesund J.E."/>
            <person name="Kallscheuer N."/>
            <person name="Luecker S."/>
            <person name="Lage O.M."/>
            <person name="Pohl T."/>
            <person name="Merkel B.J."/>
            <person name="Hornburger P."/>
            <person name="Mueller R.-W."/>
            <person name="Bruemmer F."/>
            <person name="Labrenz M."/>
            <person name="Spormann A.M."/>
            <person name="Op Den Camp H."/>
            <person name="Overmann J."/>
            <person name="Amann R."/>
            <person name="Jetten M.S.M."/>
            <person name="Mascher T."/>
            <person name="Medema M.H."/>
            <person name="Devos D.P."/>
            <person name="Kaster A.-K."/>
            <person name="Ovreas L."/>
            <person name="Rohde M."/>
            <person name="Galperin M.Y."/>
            <person name="Jogler C."/>
        </authorList>
    </citation>
    <scope>NUCLEOTIDE SEQUENCE [LARGE SCALE GENOMIC DNA]</scope>
    <source>
        <strain evidence="1 2">Pla144</strain>
    </source>
</reference>
<keyword evidence="2" id="KW-1185">Reference proteome</keyword>
<proteinExistence type="predicted"/>
<dbReference type="CDD" id="cd16377">
    <property type="entry name" value="23S_rRNA_IVP_like"/>
    <property type="match status" value="1"/>
</dbReference>
<sequence length="126" mass="14418">MRNFRQLEVWKKAYELTLEVYRLTSDFPTTERYGLSSQMQRAAVSIGANLAEGCGRETDADFRRFVQMSASSACEVEYHLLLSKDLGLISEEVQARLDTNINEVKRMLVGLTRYLEKESSNTSRTP</sequence>
<evidence type="ECO:0008006" key="3">
    <source>
        <dbReference type="Google" id="ProtNLM"/>
    </source>
</evidence>
<dbReference type="SUPFAM" id="SSF158446">
    <property type="entry name" value="IVS-encoded protein-like"/>
    <property type="match status" value="1"/>
</dbReference>
<dbReference type="RefSeq" id="WP_146453010.1">
    <property type="nucleotide sequence ID" value="NZ_SJPS01000012.1"/>
</dbReference>
<dbReference type="PANTHER" id="PTHR38471">
    <property type="entry name" value="FOUR HELIX BUNDLE PROTEIN"/>
    <property type="match status" value="1"/>
</dbReference>
<dbReference type="InterPro" id="IPR012657">
    <property type="entry name" value="23S_rRNA-intervening_sequence"/>
</dbReference>
<comment type="caution">
    <text evidence="1">The sequence shown here is derived from an EMBL/GenBank/DDBJ whole genome shotgun (WGS) entry which is preliminary data.</text>
</comment>
<gene>
    <name evidence="1" type="ORF">Pla144_47900</name>
</gene>
<dbReference type="InterPro" id="IPR036583">
    <property type="entry name" value="23S_rRNA_IVS_sf"/>
</dbReference>
<dbReference type="NCBIfam" id="TIGR02436">
    <property type="entry name" value="four helix bundle protein"/>
    <property type="match status" value="1"/>
</dbReference>
<accession>A0A5C6C8K7</accession>
<dbReference type="PANTHER" id="PTHR38471:SF2">
    <property type="entry name" value="FOUR HELIX BUNDLE PROTEIN"/>
    <property type="match status" value="1"/>
</dbReference>
<dbReference type="EMBL" id="SJPS01000012">
    <property type="protein sequence ID" value="TWU20890.1"/>
    <property type="molecule type" value="Genomic_DNA"/>
</dbReference>
<dbReference type="Gene3D" id="1.20.1440.60">
    <property type="entry name" value="23S rRNA-intervening sequence"/>
    <property type="match status" value="1"/>
</dbReference>
<evidence type="ECO:0000313" key="1">
    <source>
        <dbReference type="EMBL" id="TWU20890.1"/>
    </source>
</evidence>
<dbReference type="AlphaFoldDB" id="A0A5C6C8K7"/>
<name>A0A5C6C8K7_9BACT</name>
<organism evidence="1 2">
    <name type="scientific">Bythopirellula polymerisocia</name>
    <dbReference type="NCBI Taxonomy" id="2528003"/>
    <lineage>
        <taxon>Bacteria</taxon>
        <taxon>Pseudomonadati</taxon>
        <taxon>Planctomycetota</taxon>
        <taxon>Planctomycetia</taxon>
        <taxon>Pirellulales</taxon>
        <taxon>Lacipirellulaceae</taxon>
        <taxon>Bythopirellula</taxon>
    </lineage>
</organism>
<dbReference type="OrthoDB" id="276165at2"/>
<dbReference type="Proteomes" id="UP000318437">
    <property type="component" value="Unassembled WGS sequence"/>
</dbReference>
<dbReference type="Pfam" id="PF05635">
    <property type="entry name" value="23S_rRNA_IVP"/>
    <property type="match status" value="1"/>
</dbReference>
<evidence type="ECO:0000313" key="2">
    <source>
        <dbReference type="Proteomes" id="UP000318437"/>
    </source>
</evidence>
<protein>
    <recommendedName>
        <fullName evidence="3">Four helix bundle protein</fullName>
    </recommendedName>
</protein>